<feature type="signal peptide" evidence="1">
    <location>
        <begin position="1"/>
        <end position="21"/>
    </location>
</feature>
<dbReference type="Proteomes" id="UP000708148">
    <property type="component" value="Unassembled WGS sequence"/>
</dbReference>
<organism evidence="2 3">
    <name type="scientific">Ostreobium quekettii</name>
    <dbReference type="NCBI Taxonomy" id="121088"/>
    <lineage>
        <taxon>Eukaryota</taxon>
        <taxon>Viridiplantae</taxon>
        <taxon>Chlorophyta</taxon>
        <taxon>core chlorophytes</taxon>
        <taxon>Ulvophyceae</taxon>
        <taxon>TCBD clade</taxon>
        <taxon>Bryopsidales</taxon>
        <taxon>Ostreobineae</taxon>
        <taxon>Ostreobiaceae</taxon>
        <taxon>Ostreobium</taxon>
    </lineage>
</organism>
<gene>
    <name evidence="2" type="ORF">OSTQU699_LOCUS3750</name>
</gene>
<keyword evidence="3" id="KW-1185">Reference proteome</keyword>
<evidence type="ECO:0000313" key="2">
    <source>
        <dbReference type="EMBL" id="CAD7698389.1"/>
    </source>
</evidence>
<evidence type="ECO:0008006" key="4">
    <source>
        <dbReference type="Google" id="ProtNLM"/>
    </source>
</evidence>
<keyword evidence="1" id="KW-0732">Signal</keyword>
<name>A0A8S1J4G6_9CHLO</name>
<feature type="chain" id="PRO_5035804179" description="Secreted protein" evidence="1">
    <location>
        <begin position="22"/>
        <end position="100"/>
    </location>
</feature>
<sequence length="100" mass="11366">MAQQHPRWLCPLLECLQVAVSEQWQLCVAGSGQWVNGEWVAQQISYHLCLETQHPPDGAGLRLRRLVTPLYAQQLQACVLFSASWFPLSPCCQCFHQCAR</sequence>
<evidence type="ECO:0000313" key="3">
    <source>
        <dbReference type="Proteomes" id="UP000708148"/>
    </source>
</evidence>
<comment type="caution">
    <text evidence="2">The sequence shown here is derived from an EMBL/GenBank/DDBJ whole genome shotgun (WGS) entry which is preliminary data.</text>
</comment>
<reference evidence="2" key="1">
    <citation type="submission" date="2020-12" db="EMBL/GenBank/DDBJ databases">
        <authorList>
            <person name="Iha C."/>
        </authorList>
    </citation>
    <scope>NUCLEOTIDE SEQUENCE</scope>
</reference>
<dbReference type="EMBL" id="CAJHUC010000819">
    <property type="protein sequence ID" value="CAD7698389.1"/>
    <property type="molecule type" value="Genomic_DNA"/>
</dbReference>
<proteinExistence type="predicted"/>
<protein>
    <recommendedName>
        <fullName evidence="4">Secreted protein</fullName>
    </recommendedName>
</protein>
<accession>A0A8S1J4G6</accession>
<dbReference type="AlphaFoldDB" id="A0A8S1J4G6"/>
<evidence type="ECO:0000256" key="1">
    <source>
        <dbReference type="SAM" id="SignalP"/>
    </source>
</evidence>